<gene>
    <name evidence="1" type="ORF">IQ235_09820</name>
</gene>
<accession>A0A928W0K0</accession>
<proteinExistence type="predicted"/>
<evidence type="ECO:0000313" key="1">
    <source>
        <dbReference type="EMBL" id="MBE9041075.1"/>
    </source>
</evidence>
<name>A0A928W0K0_9CYAN</name>
<dbReference type="EMBL" id="JADEXN010000148">
    <property type="protein sequence ID" value="MBE9041075.1"/>
    <property type="molecule type" value="Genomic_DNA"/>
</dbReference>
<dbReference type="RefSeq" id="WP_264321305.1">
    <property type="nucleotide sequence ID" value="NZ_JADEXN010000148.1"/>
</dbReference>
<comment type="caution">
    <text evidence="1">The sequence shown here is derived from an EMBL/GenBank/DDBJ whole genome shotgun (WGS) entry which is preliminary data.</text>
</comment>
<sequence length="104" mass="12383">MKRPSQLVRLILDFYRENPTELEQLQSLENAQVFRRWGVWYIRVYDLQKAEALLDIRSLLEDPILQLRLARKIKILVGRDLFARFAVGSDEPITRSTQPLSRDW</sequence>
<dbReference type="AlphaFoldDB" id="A0A928W0K0"/>
<dbReference type="Proteomes" id="UP000621799">
    <property type="component" value="Unassembled WGS sequence"/>
</dbReference>
<evidence type="ECO:0000313" key="2">
    <source>
        <dbReference type="Proteomes" id="UP000621799"/>
    </source>
</evidence>
<keyword evidence="2" id="KW-1185">Reference proteome</keyword>
<organism evidence="1 2">
    <name type="scientific">Zarconia navalis LEGE 11467</name>
    <dbReference type="NCBI Taxonomy" id="1828826"/>
    <lineage>
        <taxon>Bacteria</taxon>
        <taxon>Bacillati</taxon>
        <taxon>Cyanobacteriota</taxon>
        <taxon>Cyanophyceae</taxon>
        <taxon>Oscillatoriophycideae</taxon>
        <taxon>Oscillatoriales</taxon>
        <taxon>Oscillatoriales incertae sedis</taxon>
        <taxon>Zarconia</taxon>
        <taxon>Zarconia navalis</taxon>
    </lineage>
</organism>
<protein>
    <submittedName>
        <fullName evidence="1">Uncharacterized protein</fullName>
    </submittedName>
</protein>
<reference evidence="1" key="1">
    <citation type="submission" date="2020-10" db="EMBL/GenBank/DDBJ databases">
        <authorList>
            <person name="Castelo-Branco R."/>
            <person name="Eusebio N."/>
            <person name="Adriana R."/>
            <person name="Vieira A."/>
            <person name="Brugerolle De Fraissinette N."/>
            <person name="Rezende De Castro R."/>
            <person name="Schneider M.P."/>
            <person name="Vasconcelos V."/>
            <person name="Leao P.N."/>
        </authorList>
    </citation>
    <scope>NUCLEOTIDE SEQUENCE</scope>
    <source>
        <strain evidence="1">LEGE 11467</strain>
    </source>
</reference>